<name>A0A6M3M3M9_9ZZZZ</name>
<dbReference type="AlphaFoldDB" id="A0A6M3M3M9"/>
<evidence type="ECO:0000313" key="1">
    <source>
        <dbReference type="EMBL" id="QJA99571.1"/>
    </source>
</evidence>
<sequence length="103" mass="11757">MTLDKIGEGPRWIDQLVRFYAKIVEDPNISTENLDKANDAILECIDKLRPLTGIYKCDSLCIHYMNKDCITEENEGDGNCDRPDEYREVGDLADALNDEALFK</sequence>
<reference evidence="1" key="1">
    <citation type="submission" date="2020-03" db="EMBL/GenBank/DDBJ databases">
        <title>The deep terrestrial virosphere.</title>
        <authorList>
            <person name="Holmfeldt K."/>
            <person name="Nilsson E."/>
            <person name="Simone D."/>
            <person name="Lopez-Fernandez M."/>
            <person name="Wu X."/>
            <person name="de Brujin I."/>
            <person name="Lundin D."/>
            <person name="Andersson A."/>
            <person name="Bertilsson S."/>
            <person name="Dopson M."/>
        </authorList>
    </citation>
    <scope>NUCLEOTIDE SEQUENCE</scope>
    <source>
        <strain evidence="1">MM171A00966</strain>
    </source>
</reference>
<dbReference type="EMBL" id="MT143657">
    <property type="protein sequence ID" value="QJA99571.1"/>
    <property type="molecule type" value="Genomic_DNA"/>
</dbReference>
<protein>
    <submittedName>
        <fullName evidence="1">Uncharacterized protein</fullName>
    </submittedName>
</protein>
<organism evidence="1">
    <name type="scientific">viral metagenome</name>
    <dbReference type="NCBI Taxonomy" id="1070528"/>
    <lineage>
        <taxon>unclassified sequences</taxon>
        <taxon>metagenomes</taxon>
        <taxon>organismal metagenomes</taxon>
    </lineage>
</organism>
<proteinExistence type="predicted"/>
<accession>A0A6M3M3M9</accession>
<gene>
    <name evidence="1" type="ORF">MM171A00966_0008</name>
</gene>